<evidence type="ECO:0000313" key="4">
    <source>
        <dbReference type="EMBL" id="MBC8599283.1"/>
    </source>
</evidence>
<evidence type="ECO:0000313" key="5">
    <source>
        <dbReference type="Proteomes" id="UP000647491"/>
    </source>
</evidence>
<dbReference type="InterPro" id="IPR046878">
    <property type="entry name" value="Big_14"/>
</dbReference>
<sequence>MIKRMFMFFGLSCLLLSGCRTPARTASEPDTSASTGYASEEVQRISVFYDGSLYLYNATGFDLPREDGWQFLGNVASVNNLEWPAEDFCGTHLNPGQEIYYDPEEPKKLYVKYDRGFALFEAEENAETENTGTLGTGVSEHQGTENPSAGESEDDGAGKTIQAESEAGLLPGVTMEIMDVTETGITVSLVNHTELNMEFGEEYSLEVWNGTGWEAVPYEDGQWAFHSIAYSMPENQPVEWKADWEALYGTLEPGQYRLVKPVMDFRGPGDFTEYGLTAEFELPVQALQEPPVLRLQDSLSSTLAELQLEPENYTWHCKRGAGGEMQGITACGAASTEAFPQQDPLELTQYQGMEGVLYTVSCTVVPDWMNIKEYSRADMGKADAEPVSETILEAGELLELKPDRMYEILAEWDSGRGDARGFYGEACYLVVTE</sequence>
<feature type="chain" id="PRO_5046973745" description="Bacterial Ig-like domain-containing protein" evidence="2">
    <location>
        <begin position="26"/>
        <end position="433"/>
    </location>
</feature>
<dbReference type="Proteomes" id="UP000647491">
    <property type="component" value="Unassembled WGS sequence"/>
</dbReference>
<dbReference type="Pfam" id="PF20251">
    <property type="entry name" value="Big_14"/>
    <property type="match status" value="1"/>
</dbReference>
<dbReference type="PROSITE" id="PS51257">
    <property type="entry name" value="PROKAR_LIPOPROTEIN"/>
    <property type="match status" value="1"/>
</dbReference>
<feature type="compositionally biased region" description="Low complexity" evidence="1">
    <location>
        <begin position="128"/>
        <end position="137"/>
    </location>
</feature>
<feature type="signal peptide" evidence="2">
    <location>
        <begin position="1"/>
        <end position="25"/>
    </location>
</feature>
<gene>
    <name evidence="4" type="ORF">H8708_08595</name>
</gene>
<name>A0ABR7NT31_9FIRM</name>
<evidence type="ECO:0000256" key="1">
    <source>
        <dbReference type="SAM" id="MobiDB-lite"/>
    </source>
</evidence>
<reference evidence="4 5" key="1">
    <citation type="submission" date="2020-08" db="EMBL/GenBank/DDBJ databases">
        <title>Genome public.</title>
        <authorList>
            <person name="Liu C."/>
            <person name="Sun Q."/>
        </authorList>
    </citation>
    <scope>NUCLEOTIDE SEQUENCE [LARGE SCALE GENOMIC DNA]</scope>
    <source>
        <strain evidence="4 5">BX10</strain>
    </source>
</reference>
<protein>
    <recommendedName>
        <fullName evidence="3">Bacterial Ig-like domain-containing protein</fullName>
    </recommendedName>
</protein>
<feature type="region of interest" description="Disordered" evidence="1">
    <location>
        <begin position="125"/>
        <end position="159"/>
    </location>
</feature>
<comment type="caution">
    <text evidence="4">The sequence shown here is derived from an EMBL/GenBank/DDBJ whole genome shotgun (WGS) entry which is preliminary data.</text>
</comment>
<accession>A0ABR7NT31</accession>
<proteinExistence type="predicted"/>
<keyword evidence="2" id="KW-0732">Signal</keyword>
<evidence type="ECO:0000256" key="2">
    <source>
        <dbReference type="SAM" id="SignalP"/>
    </source>
</evidence>
<dbReference type="RefSeq" id="WP_262427573.1">
    <property type="nucleotide sequence ID" value="NZ_JACRTJ010000018.1"/>
</dbReference>
<feature type="domain" description="Bacterial Ig-like" evidence="3">
    <location>
        <begin position="177"/>
        <end position="281"/>
    </location>
</feature>
<keyword evidence="5" id="KW-1185">Reference proteome</keyword>
<evidence type="ECO:0000259" key="3">
    <source>
        <dbReference type="Pfam" id="PF20251"/>
    </source>
</evidence>
<organism evidence="4 5">
    <name type="scientific">Enterocloster hominis</name>
    <name type="common">ex Liu et al. 2021</name>
    <dbReference type="NCBI Taxonomy" id="2763663"/>
    <lineage>
        <taxon>Bacteria</taxon>
        <taxon>Bacillati</taxon>
        <taxon>Bacillota</taxon>
        <taxon>Clostridia</taxon>
        <taxon>Lachnospirales</taxon>
        <taxon>Lachnospiraceae</taxon>
        <taxon>Enterocloster</taxon>
    </lineage>
</organism>
<feature type="compositionally biased region" description="Polar residues" evidence="1">
    <location>
        <begin position="139"/>
        <end position="149"/>
    </location>
</feature>
<dbReference type="EMBL" id="JACRTJ010000018">
    <property type="protein sequence ID" value="MBC8599283.1"/>
    <property type="molecule type" value="Genomic_DNA"/>
</dbReference>